<sequence length="100" mass="11100">MKKIIAVLTQKGALSIGIQGNTTVNLFELEDENVKGVECITLESTGNNYFSLLMAIKKVSLVYADTINSDLKKILNEIGIKTKCKEDIPNDRFISQFIFG</sequence>
<protein>
    <submittedName>
        <fullName evidence="1">Uncharacterized protein</fullName>
    </submittedName>
</protein>
<gene>
    <name evidence="1" type="ORF">ACFO6W_25225</name>
</gene>
<evidence type="ECO:0000313" key="1">
    <source>
        <dbReference type="EMBL" id="MFC4676987.1"/>
    </source>
</evidence>
<dbReference type="RefSeq" id="WP_380001737.1">
    <property type="nucleotide sequence ID" value="NZ_JBHSGN010000164.1"/>
</dbReference>
<proteinExistence type="predicted"/>
<reference evidence="2" key="1">
    <citation type="journal article" date="2019" name="Int. J. Syst. Evol. Microbiol.">
        <title>The Global Catalogue of Microorganisms (GCM) 10K type strain sequencing project: providing services to taxonomists for standard genome sequencing and annotation.</title>
        <authorList>
            <consortium name="The Broad Institute Genomics Platform"/>
            <consortium name="The Broad Institute Genome Sequencing Center for Infectious Disease"/>
            <person name="Wu L."/>
            <person name="Ma J."/>
        </authorList>
    </citation>
    <scope>NUCLEOTIDE SEQUENCE [LARGE SCALE GENOMIC DNA]</scope>
    <source>
        <strain evidence="2">CCUG 66188</strain>
    </source>
</reference>
<comment type="caution">
    <text evidence="1">The sequence shown here is derived from an EMBL/GenBank/DDBJ whole genome shotgun (WGS) entry which is preliminary data.</text>
</comment>
<dbReference type="EMBL" id="JBHSGN010000164">
    <property type="protein sequence ID" value="MFC4676987.1"/>
    <property type="molecule type" value="Genomic_DNA"/>
</dbReference>
<name>A0ABV9L422_9BACT</name>
<keyword evidence="2" id="KW-1185">Reference proteome</keyword>
<evidence type="ECO:0000313" key="2">
    <source>
        <dbReference type="Proteomes" id="UP001596023"/>
    </source>
</evidence>
<dbReference type="Proteomes" id="UP001596023">
    <property type="component" value="Unassembled WGS sequence"/>
</dbReference>
<organism evidence="1 2">
    <name type="scientific">Dysgonomonas termitidis</name>
    <dbReference type="NCBI Taxonomy" id="1516126"/>
    <lineage>
        <taxon>Bacteria</taxon>
        <taxon>Pseudomonadati</taxon>
        <taxon>Bacteroidota</taxon>
        <taxon>Bacteroidia</taxon>
        <taxon>Bacteroidales</taxon>
        <taxon>Dysgonomonadaceae</taxon>
        <taxon>Dysgonomonas</taxon>
    </lineage>
</organism>
<accession>A0ABV9L422</accession>